<evidence type="ECO:0000256" key="1">
    <source>
        <dbReference type="ARBA" id="ARBA00023015"/>
    </source>
</evidence>
<dbReference type="InterPro" id="IPR036271">
    <property type="entry name" value="Tet_transcr_reg_TetR-rel_C_sf"/>
</dbReference>
<reference evidence="6 7" key="1">
    <citation type="submission" date="2023-10" db="EMBL/GenBank/DDBJ databases">
        <authorList>
            <person name="Wang X.X."/>
        </authorList>
    </citation>
    <scope>NUCLEOTIDE SEQUENCE [LARGE SCALE GENOMIC DNA]</scope>
    <source>
        <strain evidence="6 7">NBRC 12816</strain>
    </source>
</reference>
<dbReference type="Pfam" id="PF13305">
    <property type="entry name" value="TetR_C_33"/>
    <property type="match status" value="1"/>
</dbReference>
<dbReference type="RefSeq" id="WP_319013105.1">
    <property type="nucleotide sequence ID" value="NZ_JAWJZF010000511.1"/>
</dbReference>
<dbReference type="EMBL" id="JAWJZF010000511">
    <property type="protein sequence ID" value="MDX2296952.1"/>
    <property type="molecule type" value="Genomic_DNA"/>
</dbReference>
<dbReference type="Proteomes" id="UP001278571">
    <property type="component" value="Unassembled WGS sequence"/>
</dbReference>
<feature type="domain" description="HTH tetR-type" evidence="5">
    <location>
        <begin position="13"/>
        <end position="73"/>
    </location>
</feature>
<keyword evidence="1" id="KW-0805">Transcription regulation</keyword>
<evidence type="ECO:0000256" key="4">
    <source>
        <dbReference type="PROSITE-ProRule" id="PRU00335"/>
    </source>
</evidence>
<dbReference type="InterPro" id="IPR001647">
    <property type="entry name" value="HTH_TetR"/>
</dbReference>
<keyword evidence="7" id="KW-1185">Reference proteome</keyword>
<evidence type="ECO:0000313" key="7">
    <source>
        <dbReference type="Proteomes" id="UP001278571"/>
    </source>
</evidence>
<dbReference type="Gene3D" id="1.10.357.10">
    <property type="entry name" value="Tetracycline Repressor, domain 2"/>
    <property type="match status" value="1"/>
</dbReference>
<dbReference type="PROSITE" id="PS50977">
    <property type="entry name" value="HTH_TETR_2"/>
    <property type="match status" value="1"/>
</dbReference>
<evidence type="ECO:0000313" key="6">
    <source>
        <dbReference type="EMBL" id="MDX2296952.1"/>
    </source>
</evidence>
<dbReference type="InterPro" id="IPR009057">
    <property type="entry name" value="Homeodomain-like_sf"/>
</dbReference>
<accession>A0ABU4KGW2</accession>
<dbReference type="SUPFAM" id="SSF48498">
    <property type="entry name" value="Tetracyclin repressor-like, C-terminal domain"/>
    <property type="match status" value="1"/>
</dbReference>
<feature type="DNA-binding region" description="H-T-H motif" evidence="4">
    <location>
        <begin position="36"/>
        <end position="55"/>
    </location>
</feature>
<sequence>MTTVQGARARARIEITAAIKDEARRQLAAEGAAKLSLRAVARELGMVSSALYRYFPSRDDLLTALIIDAYDAVGAAAETAHAAAVDAAPRDHLGHWTAVCRAVRRWAVAHPHEYALIYGSPVPGYTAPQDTVAPAARVGLLLVATARAAHRDEGVALPPLPESLTPEAERLAADLAADLPPALAVALVFAWAQLFGLVSFEVFGQFNRIVEDRDAFFATAAERLGREVGLLPRPRPRP</sequence>
<dbReference type="InterPro" id="IPR050109">
    <property type="entry name" value="HTH-type_TetR-like_transc_reg"/>
</dbReference>
<dbReference type="PANTHER" id="PTHR30055">
    <property type="entry name" value="HTH-TYPE TRANSCRIPTIONAL REGULATOR RUTR"/>
    <property type="match status" value="1"/>
</dbReference>
<keyword evidence="2 4" id="KW-0238">DNA-binding</keyword>
<gene>
    <name evidence="6" type="ORF">R2363_32855</name>
</gene>
<comment type="caution">
    <text evidence="6">The sequence shown here is derived from an EMBL/GenBank/DDBJ whole genome shotgun (WGS) entry which is preliminary data.</text>
</comment>
<name>A0ABU4KGW2_9ACTN</name>
<organism evidence="6 7">
    <name type="scientific">Streptomyces roseolus</name>
    <dbReference type="NCBI Taxonomy" id="67358"/>
    <lineage>
        <taxon>Bacteria</taxon>
        <taxon>Bacillati</taxon>
        <taxon>Actinomycetota</taxon>
        <taxon>Actinomycetes</taxon>
        <taxon>Kitasatosporales</taxon>
        <taxon>Streptomycetaceae</taxon>
        <taxon>Streptomyces</taxon>
    </lineage>
</organism>
<dbReference type="SUPFAM" id="SSF46689">
    <property type="entry name" value="Homeodomain-like"/>
    <property type="match status" value="1"/>
</dbReference>
<proteinExistence type="predicted"/>
<dbReference type="Pfam" id="PF00440">
    <property type="entry name" value="TetR_N"/>
    <property type="match status" value="1"/>
</dbReference>
<evidence type="ECO:0000259" key="5">
    <source>
        <dbReference type="PROSITE" id="PS50977"/>
    </source>
</evidence>
<dbReference type="PANTHER" id="PTHR30055:SF243">
    <property type="entry name" value="HTH-TYPE TRANSCRIPTIONAL REGULATOR RV1816"/>
    <property type="match status" value="1"/>
</dbReference>
<evidence type="ECO:0000256" key="2">
    <source>
        <dbReference type="ARBA" id="ARBA00023125"/>
    </source>
</evidence>
<evidence type="ECO:0000256" key="3">
    <source>
        <dbReference type="ARBA" id="ARBA00023163"/>
    </source>
</evidence>
<protein>
    <submittedName>
        <fullName evidence="6">TetR/AcrR family transcriptional regulator</fullName>
    </submittedName>
</protein>
<dbReference type="InterPro" id="IPR025996">
    <property type="entry name" value="MT1864/Rv1816-like_C"/>
</dbReference>
<keyword evidence="3" id="KW-0804">Transcription</keyword>